<dbReference type="PANTHER" id="PTHR33281:SF19">
    <property type="entry name" value="VOLTAGE-DEPENDENT ANION CHANNEL-FORMING PROTEIN YNEE"/>
    <property type="match status" value="1"/>
</dbReference>
<evidence type="ECO:0000256" key="6">
    <source>
        <dbReference type="ARBA" id="ARBA00023065"/>
    </source>
</evidence>
<dbReference type="AlphaFoldDB" id="A0A7S1SKK8"/>
<dbReference type="InterPro" id="IPR044669">
    <property type="entry name" value="YneE/VCCN1/2-like"/>
</dbReference>
<keyword evidence="2" id="KW-0813">Transport</keyword>
<keyword evidence="5" id="KW-1133">Transmembrane helix</keyword>
<comment type="subcellular location">
    <subcellularLocation>
        <location evidence="1">Cell membrane</location>
        <topology evidence="1">Multi-pass membrane protein</topology>
    </subcellularLocation>
</comment>
<dbReference type="PANTHER" id="PTHR33281">
    <property type="entry name" value="UPF0187 PROTEIN YNEE"/>
    <property type="match status" value="1"/>
</dbReference>
<keyword evidence="4" id="KW-0812">Transmembrane</keyword>
<keyword evidence="3" id="KW-1003">Cell membrane</keyword>
<evidence type="ECO:0000256" key="5">
    <source>
        <dbReference type="ARBA" id="ARBA00022989"/>
    </source>
</evidence>
<proteinExistence type="predicted"/>
<evidence type="ECO:0000256" key="4">
    <source>
        <dbReference type="ARBA" id="ARBA00022692"/>
    </source>
</evidence>
<sequence length="427" mass="48577">MTAMLRISSHFATGGDLFPGSGSCLGMRPSDARQITELGVGIPPRLPHARTRCSPRSRVFKWNIRHCTRVRGAIQPVEVNVTEPPKTRTVSEMRIYSWSDWEEHRKTVRYLRHLQAVRESRIVRGLLWPVTWVSFVACALGVYETVSGMHLLSFPLPRVTVIYKPFEITSFALALLLVFRTDASYARFLSARDNWRVVISETRELMRLGSVFFGEGNDDRVEQLRRWTVTYAWCMRDHLLPPVTDMEDRLRALLTEKELAAVMEPTTTHKPNLVLAILTELINQVELESGICSSMLTCVERLETVVADCERILKTPIPLSYTRHTSRFLISYLTFLPFALWEETSWGVVPISGAVAFFMLGIDEIGVQIEEPFSIMPLERYCATIQEDAQNASKLRDIALDILKLPQNAVDPLDTEVEVSRDGNSVH</sequence>
<evidence type="ECO:0000256" key="7">
    <source>
        <dbReference type="ARBA" id="ARBA00023136"/>
    </source>
</evidence>
<dbReference type="EMBL" id="HBGG01007852">
    <property type="protein sequence ID" value="CAD9201701.1"/>
    <property type="molecule type" value="Transcribed_RNA"/>
</dbReference>
<accession>A0A7S1SKK8</accession>
<protein>
    <recommendedName>
        <fullName evidence="9">Bestrophin homolog</fullName>
    </recommendedName>
</protein>
<keyword evidence="7" id="KW-0472">Membrane</keyword>
<keyword evidence="6" id="KW-0406">Ion transport</keyword>
<evidence type="ECO:0000256" key="1">
    <source>
        <dbReference type="ARBA" id="ARBA00004651"/>
    </source>
</evidence>
<reference evidence="8" key="1">
    <citation type="submission" date="2021-01" db="EMBL/GenBank/DDBJ databases">
        <authorList>
            <person name="Corre E."/>
            <person name="Pelletier E."/>
            <person name="Niang G."/>
            <person name="Scheremetjew M."/>
            <person name="Finn R."/>
            <person name="Kale V."/>
            <person name="Holt S."/>
            <person name="Cochrane G."/>
            <person name="Meng A."/>
            <person name="Brown T."/>
            <person name="Cohen L."/>
        </authorList>
    </citation>
    <scope>NUCLEOTIDE SEQUENCE</scope>
    <source>
        <strain evidence="8">PLY429</strain>
    </source>
</reference>
<evidence type="ECO:0000256" key="2">
    <source>
        <dbReference type="ARBA" id="ARBA00022448"/>
    </source>
</evidence>
<evidence type="ECO:0000313" key="8">
    <source>
        <dbReference type="EMBL" id="CAD9201701.1"/>
    </source>
</evidence>
<dbReference type="GO" id="GO:0005254">
    <property type="term" value="F:chloride channel activity"/>
    <property type="evidence" value="ECO:0007669"/>
    <property type="project" value="InterPro"/>
</dbReference>
<dbReference type="GO" id="GO:0005886">
    <property type="term" value="C:plasma membrane"/>
    <property type="evidence" value="ECO:0007669"/>
    <property type="project" value="UniProtKB-SubCell"/>
</dbReference>
<dbReference type="Pfam" id="PF25539">
    <property type="entry name" value="Bestrophin_2"/>
    <property type="match status" value="1"/>
</dbReference>
<evidence type="ECO:0008006" key="9">
    <source>
        <dbReference type="Google" id="ProtNLM"/>
    </source>
</evidence>
<name>A0A7S1SKK8_9CHLO</name>
<evidence type="ECO:0000256" key="3">
    <source>
        <dbReference type="ARBA" id="ARBA00022475"/>
    </source>
</evidence>
<organism evidence="8">
    <name type="scientific">Tetraselmis chuii</name>
    <dbReference type="NCBI Taxonomy" id="63592"/>
    <lineage>
        <taxon>Eukaryota</taxon>
        <taxon>Viridiplantae</taxon>
        <taxon>Chlorophyta</taxon>
        <taxon>core chlorophytes</taxon>
        <taxon>Chlorodendrophyceae</taxon>
        <taxon>Chlorodendrales</taxon>
        <taxon>Chlorodendraceae</taxon>
        <taxon>Tetraselmis</taxon>
    </lineage>
</organism>
<gene>
    <name evidence="8" type="ORF">TCHU04912_LOCUS3934</name>
</gene>